<dbReference type="PANTHER" id="PTHR40590">
    <property type="entry name" value="CYTOPLASMIC PROTEIN-RELATED"/>
    <property type="match status" value="1"/>
</dbReference>
<dbReference type="CDD" id="cd14789">
    <property type="entry name" value="Tiki"/>
    <property type="match status" value="1"/>
</dbReference>
<dbReference type="InterPro" id="IPR002816">
    <property type="entry name" value="TraB/PrgY/GumN_fam"/>
</dbReference>
<evidence type="ECO:0000313" key="4">
    <source>
        <dbReference type="Proteomes" id="UP000033067"/>
    </source>
</evidence>
<organism evidence="3 4">
    <name type="scientific">Pseudoxanthomonas suwonensis</name>
    <dbReference type="NCBI Taxonomy" id="314722"/>
    <lineage>
        <taxon>Bacteria</taxon>
        <taxon>Pseudomonadati</taxon>
        <taxon>Pseudomonadota</taxon>
        <taxon>Gammaproteobacteria</taxon>
        <taxon>Lysobacterales</taxon>
        <taxon>Lysobacteraceae</taxon>
        <taxon>Pseudoxanthomonas</taxon>
    </lineage>
</organism>
<name>A0A0E3Z1Y5_9GAMM</name>
<evidence type="ECO:0000313" key="3">
    <source>
        <dbReference type="EMBL" id="AKC85908.1"/>
    </source>
</evidence>
<evidence type="ECO:0000256" key="2">
    <source>
        <dbReference type="SAM" id="SignalP"/>
    </source>
</evidence>
<keyword evidence="2" id="KW-0732">Signal</keyword>
<dbReference type="Proteomes" id="UP000033067">
    <property type="component" value="Chromosome"/>
</dbReference>
<feature type="region of interest" description="Disordered" evidence="1">
    <location>
        <begin position="41"/>
        <end position="83"/>
    </location>
</feature>
<dbReference type="KEGG" id="psuw:WQ53_03170"/>
<dbReference type="EMBL" id="CP011144">
    <property type="protein sequence ID" value="AKC85908.1"/>
    <property type="molecule type" value="Genomic_DNA"/>
</dbReference>
<feature type="chain" id="PRO_5002416449" description="TraB/GumN family protein" evidence="2">
    <location>
        <begin position="20"/>
        <end position="340"/>
    </location>
</feature>
<protein>
    <recommendedName>
        <fullName evidence="5">TraB/GumN family protein</fullName>
    </recommendedName>
</protein>
<feature type="compositionally biased region" description="Low complexity" evidence="1">
    <location>
        <begin position="53"/>
        <end position="77"/>
    </location>
</feature>
<dbReference type="PANTHER" id="PTHR40590:SF1">
    <property type="entry name" value="CYTOPLASMIC PROTEIN"/>
    <property type="match status" value="1"/>
</dbReference>
<proteinExistence type="predicted"/>
<dbReference type="AlphaFoldDB" id="A0A0E3Z1Y5"/>
<evidence type="ECO:0000256" key="1">
    <source>
        <dbReference type="SAM" id="MobiDB-lite"/>
    </source>
</evidence>
<keyword evidence="4" id="KW-1185">Reference proteome</keyword>
<dbReference type="Pfam" id="PF01963">
    <property type="entry name" value="TraB_PrgY_gumN"/>
    <property type="match status" value="1"/>
</dbReference>
<dbReference type="PATRIC" id="fig|314722.6.peg.663"/>
<feature type="signal peptide" evidence="2">
    <location>
        <begin position="1"/>
        <end position="19"/>
    </location>
</feature>
<gene>
    <name evidence="3" type="ORF">WQ53_03170</name>
</gene>
<evidence type="ECO:0008006" key="5">
    <source>
        <dbReference type="Google" id="ProtNLM"/>
    </source>
</evidence>
<reference evidence="3 4" key="1">
    <citation type="journal article" date="2015" name="Genome Announc.">
        <title>Complete Genome Sequence of Pseudoxanthomonas suwonensis Strain J1, a Cellulose-Degrading Bacterium Isolated from Leaf- and Wood-Enriched Soil.</title>
        <authorList>
            <person name="Hou L."/>
            <person name="Jiang J."/>
            <person name="Xu Z."/>
            <person name="Zhou Y."/>
            <person name="Leung F.C."/>
        </authorList>
    </citation>
    <scope>NUCLEOTIDE SEQUENCE [LARGE SCALE GENOMIC DNA]</scope>
    <source>
        <strain evidence="3 4">J1</strain>
    </source>
</reference>
<dbReference type="InterPro" id="IPR047111">
    <property type="entry name" value="YbaP-like"/>
</dbReference>
<sequence>MAWCTLPLLLGALALQARAGDFDWRTRGVLFRVEPPLAAIQQDIGRGGDPTRPAGADPAGQAPPSGDGDAGDAVPSGQGDAYAPASPRHSYVFATIHYGDPDTLLLYLPRLRQRLSESRVLVNEVDLEEVWQPEYETYRKLATGQSLRRLIGDQAFAELQAQLPDTPPQALDTLKPWVAMSMLEFPFGAETRSIDAMLQDWAGQAGMARVHLENLPDQLAALDCVPPTDYAKVLEQRLLSGWSFDLDAERTAGYYRERDLAAWLDDVDSMHGLTGAALAAEEEARRCLISVRNERWLPVLDGLLRQGGHFVAVGAIHLTGDEGLLAQLSRRGFEIDVEPW</sequence>
<accession>A0A0E3Z1Y5</accession>